<name>A0A3E1NMD4_9BACT</name>
<dbReference type="AlphaFoldDB" id="A0A3E1NMD4"/>
<dbReference type="Gene3D" id="1.10.1070.20">
    <property type="match status" value="1"/>
</dbReference>
<reference evidence="5 6" key="1">
    <citation type="submission" date="2018-08" db="EMBL/GenBank/DDBJ databases">
        <title>Chitinophagaceae sp. K23C18032701, a novel bacterium isolated from forest soil.</title>
        <authorList>
            <person name="Wang C."/>
        </authorList>
    </citation>
    <scope>NUCLEOTIDE SEQUENCE [LARGE SCALE GENOMIC DNA]</scope>
    <source>
        <strain evidence="5 6">K23C18032701</strain>
    </source>
</reference>
<keyword evidence="3" id="KW-0418">Kinase</keyword>
<dbReference type="EMBL" id="QTJU01000002">
    <property type="protein sequence ID" value="RFM29083.1"/>
    <property type="molecule type" value="Genomic_DNA"/>
</dbReference>
<feature type="domain" description="HipA-like C-terminal" evidence="4">
    <location>
        <begin position="57"/>
        <end position="255"/>
    </location>
</feature>
<protein>
    <submittedName>
        <fullName evidence="5">Type II toxin-antitoxin system HipA family toxin</fullName>
    </submittedName>
</protein>
<evidence type="ECO:0000313" key="6">
    <source>
        <dbReference type="Proteomes" id="UP000261284"/>
    </source>
</evidence>
<evidence type="ECO:0000256" key="1">
    <source>
        <dbReference type="ARBA" id="ARBA00010164"/>
    </source>
</evidence>
<comment type="similarity">
    <text evidence="1">Belongs to the HipA Ser/Thr kinase family.</text>
</comment>
<dbReference type="PANTHER" id="PTHR37419:SF1">
    <property type="entry name" value="SERINE_THREONINE-PROTEIN KINASE TOXIN HIPA"/>
    <property type="match status" value="1"/>
</dbReference>
<comment type="caution">
    <text evidence="5">The sequence shown here is derived from an EMBL/GenBank/DDBJ whole genome shotgun (WGS) entry which is preliminary data.</text>
</comment>
<dbReference type="InterPro" id="IPR012893">
    <property type="entry name" value="HipA-like_C"/>
</dbReference>
<dbReference type="InterPro" id="IPR052028">
    <property type="entry name" value="HipA_Ser/Thr_kinase"/>
</dbReference>
<dbReference type="OrthoDB" id="9805913at2"/>
<proteinExistence type="inferred from homology"/>
<gene>
    <name evidence="5" type="ORF">DXN05_10015</name>
</gene>
<evidence type="ECO:0000256" key="2">
    <source>
        <dbReference type="ARBA" id="ARBA00022679"/>
    </source>
</evidence>
<evidence type="ECO:0000313" key="5">
    <source>
        <dbReference type="EMBL" id="RFM29083.1"/>
    </source>
</evidence>
<keyword evidence="6" id="KW-1185">Reference proteome</keyword>
<sequence length="316" mass="35589">MSKRCLYCYQLLAPDAVDDFHEQCSLEFFGTPKAPMLEYLLSDMADLAKNVVERRVAVPGVQPKLSLSLVKAALENGDRGRLTVVGALGGNYIFKPPHTDFPEMPENEHVTMRMASEVFQLSVVPSSLIRLKSGELSYVTKRIDRTEDGEKIHMLDMFQVLEASDKYKGSHERIGRAIGNYCTNTLLDQVAYFRLVLFCFLTGNSDMHLKNFSFILNNSGWGLSPAYDLLNVSLVIKDDEELSLTISGKKNKLNAELFSNLGAGLGLNNLQIKVSFRLFSNGKAAAFEWLDRSFLSEEKKVAYKARMEERYMRLGL</sequence>
<dbReference type="RefSeq" id="WP_116847068.1">
    <property type="nucleotide sequence ID" value="NZ_QTJU01000002.1"/>
</dbReference>
<dbReference type="GO" id="GO:0004674">
    <property type="term" value="F:protein serine/threonine kinase activity"/>
    <property type="evidence" value="ECO:0007669"/>
    <property type="project" value="TreeGrafter"/>
</dbReference>
<evidence type="ECO:0000259" key="4">
    <source>
        <dbReference type="Pfam" id="PF07804"/>
    </source>
</evidence>
<organism evidence="5 6">
    <name type="scientific">Deminuibacter soli</name>
    <dbReference type="NCBI Taxonomy" id="2291815"/>
    <lineage>
        <taxon>Bacteria</taxon>
        <taxon>Pseudomonadati</taxon>
        <taxon>Bacteroidota</taxon>
        <taxon>Chitinophagia</taxon>
        <taxon>Chitinophagales</taxon>
        <taxon>Chitinophagaceae</taxon>
        <taxon>Deminuibacter</taxon>
    </lineage>
</organism>
<dbReference type="Pfam" id="PF07804">
    <property type="entry name" value="HipA_C"/>
    <property type="match status" value="1"/>
</dbReference>
<keyword evidence="2" id="KW-0808">Transferase</keyword>
<dbReference type="PANTHER" id="PTHR37419">
    <property type="entry name" value="SERINE/THREONINE-PROTEIN KINASE TOXIN HIPA"/>
    <property type="match status" value="1"/>
</dbReference>
<dbReference type="GO" id="GO:0005829">
    <property type="term" value="C:cytosol"/>
    <property type="evidence" value="ECO:0007669"/>
    <property type="project" value="TreeGrafter"/>
</dbReference>
<dbReference type="Proteomes" id="UP000261284">
    <property type="component" value="Unassembled WGS sequence"/>
</dbReference>
<accession>A0A3E1NMD4</accession>
<evidence type="ECO:0000256" key="3">
    <source>
        <dbReference type="ARBA" id="ARBA00022777"/>
    </source>
</evidence>